<protein>
    <submittedName>
        <fullName evidence="2">Uncharacterized protein</fullName>
    </submittedName>
</protein>
<accession>A0ABT7JFU2</accession>
<evidence type="ECO:0000313" key="2">
    <source>
        <dbReference type="EMBL" id="MDL2342559.1"/>
    </source>
</evidence>
<organism evidence="2 3">
    <name type="scientific">Deinococcus rhizophilus</name>
    <dbReference type="NCBI Taxonomy" id="3049544"/>
    <lineage>
        <taxon>Bacteria</taxon>
        <taxon>Thermotogati</taxon>
        <taxon>Deinococcota</taxon>
        <taxon>Deinococci</taxon>
        <taxon>Deinococcales</taxon>
        <taxon>Deinococcaceae</taxon>
        <taxon>Deinococcus</taxon>
    </lineage>
</organism>
<dbReference type="Proteomes" id="UP001302059">
    <property type="component" value="Unassembled WGS sequence"/>
</dbReference>
<feature type="chain" id="PRO_5046390807" evidence="1">
    <location>
        <begin position="19"/>
        <end position="166"/>
    </location>
</feature>
<evidence type="ECO:0000256" key="1">
    <source>
        <dbReference type="SAM" id="SignalP"/>
    </source>
</evidence>
<name>A0ABT7JFU2_9DEIO</name>
<comment type="caution">
    <text evidence="2">The sequence shown here is derived from an EMBL/GenBank/DDBJ whole genome shotgun (WGS) entry which is preliminary data.</text>
</comment>
<proteinExistence type="predicted"/>
<reference evidence="2 3" key="1">
    <citation type="submission" date="2023-05" db="EMBL/GenBank/DDBJ databases">
        <authorList>
            <person name="Gao F."/>
        </authorList>
    </citation>
    <scope>NUCLEOTIDE SEQUENCE [LARGE SCALE GENOMIC DNA]</scope>
    <source>
        <strain evidence="2 3">MIMF12</strain>
    </source>
</reference>
<keyword evidence="1" id="KW-0732">Signal</keyword>
<evidence type="ECO:0000313" key="3">
    <source>
        <dbReference type="Proteomes" id="UP001302059"/>
    </source>
</evidence>
<sequence length="166" mass="17765">MRRLLLTGLLALVPTALAVPLTPDGEGAFVGRDANYTYGVVLRKNAPITDAFLTLGQKPNDSNTVFCFKMYNLGVDGDQLVYRLRKFTASPRPVVVRGVKGTKPGEVPVAALASCLDVDVRNVEFDVTVRVPRSAPLALPIPLGEYGLSATLDAHLRLAPTLAPLP</sequence>
<dbReference type="RefSeq" id="WP_285520599.1">
    <property type="nucleotide sequence ID" value="NZ_JASNGB010000001.1"/>
</dbReference>
<keyword evidence="3" id="KW-1185">Reference proteome</keyword>
<gene>
    <name evidence="2" type="ORF">QOL99_00150</name>
</gene>
<dbReference type="EMBL" id="JASNGB010000001">
    <property type="protein sequence ID" value="MDL2342559.1"/>
    <property type="molecule type" value="Genomic_DNA"/>
</dbReference>
<feature type="signal peptide" evidence="1">
    <location>
        <begin position="1"/>
        <end position="18"/>
    </location>
</feature>